<gene>
    <name evidence="7" type="ORF">UFOPK3587_00715</name>
    <name evidence="8" type="ORF">UFOPK4427_01184</name>
</gene>
<evidence type="ECO:0000313" key="7">
    <source>
        <dbReference type="EMBL" id="CAB4905040.1"/>
    </source>
</evidence>
<dbReference type="PANTHER" id="PTHR11552">
    <property type="entry name" value="GLUCOSE-METHANOL-CHOLINE GMC OXIDOREDUCTASE"/>
    <property type="match status" value="1"/>
</dbReference>
<dbReference type="EMBL" id="CAFBRY010000047">
    <property type="protein sequence ID" value="CAB5152516.1"/>
    <property type="molecule type" value="Genomic_DNA"/>
</dbReference>
<evidence type="ECO:0000256" key="4">
    <source>
        <dbReference type="ARBA" id="ARBA00022827"/>
    </source>
</evidence>
<keyword evidence="3" id="KW-0285">Flavoprotein</keyword>
<evidence type="ECO:0000259" key="5">
    <source>
        <dbReference type="PROSITE" id="PS00623"/>
    </source>
</evidence>
<keyword evidence="4" id="KW-0274">FAD</keyword>
<comment type="similarity">
    <text evidence="2">Belongs to the GMC oxidoreductase family.</text>
</comment>
<dbReference type="InterPro" id="IPR000172">
    <property type="entry name" value="GMC_OxRdtase_N"/>
</dbReference>
<organism evidence="7">
    <name type="scientific">freshwater metagenome</name>
    <dbReference type="NCBI Taxonomy" id="449393"/>
    <lineage>
        <taxon>unclassified sequences</taxon>
        <taxon>metagenomes</taxon>
        <taxon>ecological metagenomes</taxon>
    </lineage>
</organism>
<protein>
    <submittedName>
        <fullName evidence="7">Unannotated protein</fullName>
    </submittedName>
</protein>
<dbReference type="InterPro" id="IPR007867">
    <property type="entry name" value="GMC_OxRtase_C"/>
</dbReference>
<dbReference type="GO" id="GO:0016614">
    <property type="term" value="F:oxidoreductase activity, acting on CH-OH group of donors"/>
    <property type="evidence" value="ECO:0007669"/>
    <property type="project" value="InterPro"/>
</dbReference>
<dbReference type="PROSITE" id="PS00623">
    <property type="entry name" value="GMC_OXRED_1"/>
    <property type="match status" value="1"/>
</dbReference>
<proteinExistence type="inferred from homology"/>
<dbReference type="SUPFAM" id="SSF54373">
    <property type="entry name" value="FAD-linked reductases, C-terminal domain"/>
    <property type="match status" value="1"/>
</dbReference>
<dbReference type="EMBL" id="CAFBMN010000032">
    <property type="protein sequence ID" value="CAB4905040.1"/>
    <property type="molecule type" value="Genomic_DNA"/>
</dbReference>
<evidence type="ECO:0000256" key="3">
    <source>
        <dbReference type="ARBA" id="ARBA00022630"/>
    </source>
</evidence>
<dbReference type="PROSITE" id="PS00624">
    <property type="entry name" value="GMC_OXRED_2"/>
    <property type="match status" value="1"/>
</dbReference>
<dbReference type="SUPFAM" id="SSF51905">
    <property type="entry name" value="FAD/NAD(P)-binding domain"/>
    <property type="match status" value="1"/>
</dbReference>
<dbReference type="Gene3D" id="3.30.560.10">
    <property type="entry name" value="Glucose Oxidase, domain 3"/>
    <property type="match status" value="1"/>
</dbReference>
<name>A0A6J7GKW7_9ZZZZ</name>
<accession>A0A6J7GKW7</accession>
<dbReference type="InterPro" id="IPR012132">
    <property type="entry name" value="GMC_OxRdtase"/>
</dbReference>
<dbReference type="PIRSF" id="PIRSF000137">
    <property type="entry name" value="Alcohol_oxidase"/>
    <property type="match status" value="1"/>
</dbReference>
<dbReference type="PANTHER" id="PTHR11552:SF147">
    <property type="entry name" value="CHOLINE DEHYDROGENASE, MITOCHONDRIAL"/>
    <property type="match status" value="1"/>
</dbReference>
<comment type="cofactor">
    <cofactor evidence="1">
        <name>FAD</name>
        <dbReference type="ChEBI" id="CHEBI:57692"/>
    </cofactor>
</comment>
<feature type="domain" description="Glucose-methanol-choline oxidoreductase N-terminal" evidence="6">
    <location>
        <begin position="254"/>
        <end position="268"/>
    </location>
</feature>
<evidence type="ECO:0000256" key="2">
    <source>
        <dbReference type="ARBA" id="ARBA00010790"/>
    </source>
</evidence>
<dbReference type="Gene3D" id="3.50.50.60">
    <property type="entry name" value="FAD/NAD(P)-binding domain"/>
    <property type="match status" value="1"/>
</dbReference>
<dbReference type="InterPro" id="IPR036188">
    <property type="entry name" value="FAD/NAD-bd_sf"/>
</dbReference>
<dbReference type="AlphaFoldDB" id="A0A6J7GKW7"/>
<evidence type="ECO:0000259" key="6">
    <source>
        <dbReference type="PROSITE" id="PS00624"/>
    </source>
</evidence>
<dbReference type="Pfam" id="PF00732">
    <property type="entry name" value="GMC_oxred_N"/>
    <property type="match status" value="1"/>
</dbReference>
<evidence type="ECO:0000313" key="8">
    <source>
        <dbReference type="EMBL" id="CAB5152516.1"/>
    </source>
</evidence>
<sequence length="507" mass="54964">MAYATSGNEFDYVVIGAGSAGCALVRNLSDRTGAKILLLEAGGSDERKEIQDPTKYFGLWGSDIDWKYETVPQEFANNRSLRWPRGRVLGGTSSINGMVYLRGDRLDYDTWGYLGNYGWGFDEVFRTFTSMEGTSNGSSSGPLMPAVVVDQSPLSQIFIDACGELGINYNDNFNSGKLSGAGWNESTIYQGKRQSSYRAFLHPIIERPTITIETNATVQKLTLNSSHRIEGITYLKDGKEHKVSIARELILSAGAVDSPRLLLLSGIGAPEELRSIGINPVVELPEVGRNLVDHMLIGVAFGSASKIDGRNPFVTESCAFVGSNPGVVGSNVQISFVNEKNFVEGYEVPEHCFTVIPGIVRPQSRGWIKLRSSDPTVSPLIDPRYLSETADLDDFVSGIQISREIAKTKALSPWTTGEVAPGPGCSSDKQIRDYVRSVATTWFHPVGTCRMGIDSGAVVDPELRVQGIANLRIADASIMPTVVSCNTNAASTMIGWKAGELIANSKK</sequence>
<dbReference type="GO" id="GO:0050660">
    <property type="term" value="F:flavin adenine dinucleotide binding"/>
    <property type="evidence" value="ECO:0007669"/>
    <property type="project" value="InterPro"/>
</dbReference>
<dbReference type="Pfam" id="PF05199">
    <property type="entry name" value="GMC_oxred_C"/>
    <property type="match status" value="1"/>
</dbReference>
<reference evidence="7" key="1">
    <citation type="submission" date="2020-05" db="EMBL/GenBank/DDBJ databases">
        <authorList>
            <person name="Chiriac C."/>
            <person name="Salcher M."/>
            <person name="Ghai R."/>
            <person name="Kavagutti S V."/>
        </authorList>
    </citation>
    <scope>NUCLEOTIDE SEQUENCE</scope>
</reference>
<evidence type="ECO:0000256" key="1">
    <source>
        <dbReference type="ARBA" id="ARBA00001974"/>
    </source>
</evidence>
<feature type="domain" description="Glucose-methanol-choline oxidoreductase N-terminal" evidence="5">
    <location>
        <begin position="86"/>
        <end position="109"/>
    </location>
</feature>